<sequence>MTVKELYENLKAGVNDLITSGKFHEYLKFQARFHRYSFSNSMLIFMQKPDATRVAGIKTWNSMGRRVKKGEKGIRIFAPLAVKVVNDDTGDEEWKIKGFKVVTVFDVAQTEGKPLPELARDLEGATVQGDRLYSLLKMASPVPIKFGQTGPAKGYYHPVKREIVLDAGQAGDDLTSTLLHEIIHAIVEKEPPKDEADRERAEIIAEGATYVVAKYFDLDTSCFSFGYVSAWAKGDNEKLIKLGNDIQKAAAELISRVEDAQKKSKVA</sequence>
<dbReference type="Proteomes" id="UP000199584">
    <property type="component" value="Unassembled WGS sequence"/>
</dbReference>
<name>A0A1I6E211_9FIRM</name>
<protein>
    <submittedName>
        <fullName evidence="2">Antirestriction protein ArdC</fullName>
    </submittedName>
</protein>
<dbReference type="EMBL" id="FOYM01000023">
    <property type="protein sequence ID" value="SFR11558.1"/>
    <property type="molecule type" value="Genomic_DNA"/>
</dbReference>
<organism evidence="2 3">
    <name type="scientific">Desulfoscipio geothermicus DSM 3669</name>
    <dbReference type="NCBI Taxonomy" id="1121426"/>
    <lineage>
        <taxon>Bacteria</taxon>
        <taxon>Bacillati</taxon>
        <taxon>Bacillota</taxon>
        <taxon>Clostridia</taxon>
        <taxon>Eubacteriales</taxon>
        <taxon>Desulfallaceae</taxon>
        <taxon>Desulfoscipio</taxon>
    </lineage>
</organism>
<gene>
    <name evidence="2" type="ORF">SAMN05660706_12311</name>
</gene>
<dbReference type="STRING" id="39060.SAMN05660706_12311"/>
<dbReference type="AlphaFoldDB" id="A0A1I6E211"/>
<dbReference type="Pfam" id="PF08401">
    <property type="entry name" value="ArdcN"/>
    <property type="match status" value="1"/>
</dbReference>
<feature type="domain" description="N-terminal" evidence="1">
    <location>
        <begin position="5"/>
        <end position="105"/>
    </location>
</feature>
<evidence type="ECO:0000313" key="3">
    <source>
        <dbReference type="Proteomes" id="UP000199584"/>
    </source>
</evidence>
<evidence type="ECO:0000259" key="1">
    <source>
        <dbReference type="Pfam" id="PF08401"/>
    </source>
</evidence>
<dbReference type="InterPro" id="IPR013610">
    <property type="entry name" value="ArdC_N"/>
</dbReference>
<accession>A0A1I6E211</accession>
<reference evidence="3" key="1">
    <citation type="submission" date="2016-10" db="EMBL/GenBank/DDBJ databases">
        <authorList>
            <person name="Varghese N."/>
            <person name="Submissions S."/>
        </authorList>
    </citation>
    <scope>NUCLEOTIDE SEQUENCE [LARGE SCALE GENOMIC DNA]</scope>
    <source>
        <strain evidence="3">DSM 3669</strain>
    </source>
</reference>
<evidence type="ECO:0000313" key="2">
    <source>
        <dbReference type="EMBL" id="SFR11558.1"/>
    </source>
</evidence>
<proteinExistence type="predicted"/>
<dbReference type="GO" id="GO:0003697">
    <property type="term" value="F:single-stranded DNA binding"/>
    <property type="evidence" value="ECO:0007669"/>
    <property type="project" value="InterPro"/>
</dbReference>
<keyword evidence="3" id="KW-1185">Reference proteome</keyword>